<evidence type="ECO:0000256" key="2">
    <source>
        <dbReference type="SAM" id="Phobius"/>
    </source>
</evidence>
<organism evidence="3 4">
    <name type="scientific">Gimesia aquarii</name>
    <dbReference type="NCBI Taxonomy" id="2527964"/>
    <lineage>
        <taxon>Bacteria</taxon>
        <taxon>Pseudomonadati</taxon>
        <taxon>Planctomycetota</taxon>
        <taxon>Planctomycetia</taxon>
        <taxon>Planctomycetales</taxon>
        <taxon>Planctomycetaceae</taxon>
        <taxon>Gimesia</taxon>
    </lineage>
</organism>
<feature type="transmembrane region" description="Helical" evidence="2">
    <location>
        <begin position="179"/>
        <end position="201"/>
    </location>
</feature>
<evidence type="ECO:0000313" key="3">
    <source>
        <dbReference type="EMBL" id="QDT96644.1"/>
    </source>
</evidence>
<keyword evidence="2" id="KW-0472">Membrane</keyword>
<dbReference type="RefSeq" id="WP_144985054.1">
    <property type="nucleotide sequence ID" value="NZ_CP037920.1"/>
</dbReference>
<keyword evidence="2" id="KW-1133">Transmembrane helix</keyword>
<feature type="transmembrane region" description="Helical" evidence="2">
    <location>
        <begin position="48"/>
        <end position="67"/>
    </location>
</feature>
<gene>
    <name evidence="3" type="ORF">V144x_21020</name>
</gene>
<feature type="transmembrane region" description="Helical" evidence="2">
    <location>
        <begin position="433"/>
        <end position="454"/>
    </location>
</feature>
<feature type="transmembrane region" description="Helical" evidence="2">
    <location>
        <begin position="208"/>
        <end position="225"/>
    </location>
</feature>
<feature type="transmembrane region" description="Helical" evidence="2">
    <location>
        <begin position="231"/>
        <end position="248"/>
    </location>
</feature>
<evidence type="ECO:0000256" key="1">
    <source>
        <dbReference type="SAM" id="MobiDB-lite"/>
    </source>
</evidence>
<feature type="compositionally biased region" description="Polar residues" evidence="1">
    <location>
        <begin position="569"/>
        <end position="579"/>
    </location>
</feature>
<keyword evidence="2" id="KW-0812">Transmembrane</keyword>
<feature type="transmembrane region" description="Helical" evidence="2">
    <location>
        <begin position="379"/>
        <end position="396"/>
    </location>
</feature>
<feature type="transmembrane region" description="Helical" evidence="2">
    <location>
        <begin position="352"/>
        <end position="372"/>
    </location>
</feature>
<feature type="transmembrane region" description="Helical" evidence="2">
    <location>
        <begin position="138"/>
        <end position="159"/>
    </location>
</feature>
<evidence type="ECO:0008006" key="5">
    <source>
        <dbReference type="Google" id="ProtNLM"/>
    </source>
</evidence>
<sequence>MKTTLILLTCYVLAALLLLTRVVPNRFVRFKILNRFRRVFQTFSSPVTSVITVFLLSFLLSACISSFKKPIPRIHDEFSYLLAADTISQGRLTNPTHPFWKHFESFHIIHQPTYASKYPVGQGLFLALGQVLTGRPIVGAWLSVALACAAICWMLHAWVPPRWAFAGGLLSALHPIILLWGQNYWGGAVAMLGGALLFGALRRLIKHPHSGTALILGTGILILSVSRPFEGFLAAVSAAVILVIWMIKQTEFSKMVLVRFVLFPLGFTSLCIVGIIAFYNDQVTGSIFRFPYQVHEETYSQTPLFLWGTPRDANVANPHLRKFQSEWSYEMYQRQQELSGYWDTVSIKISRLLGNLIVFPLGVFLLIIPWIVKERWGCIAVTIVLLISFIDLFGATFFQPHYLAPVIPLVFFILIQGARQWRVAWWQDRNQGPVLVFGLGLIFVAMSFTKIWLFTSTPELPAQYPIALQRSELIEQLKQNQKKDLVFVKYSDDHDPHFEWIYNRANIDDAEVVWAHVLDEESNKKLREYFSDRQVWIINADDKQVKLKPFLQNSLDTKSSETRPKDSESSTFETTHNQR</sequence>
<dbReference type="AlphaFoldDB" id="A0A517VUH2"/>
<feature type="compositionally biased region" description="Basic and acidic residues" evidence="1">
    <location>
        <begin position="558"/>
        <end position="568"/>
    </location>
</feature>
<accession>A0A517VUH2</accession>
<proteinExistence type="predicted"/>
<dbReference type="KEGG" id="gaw:V144x_21020"/>
<dbReference type="Proteomes" id="UP000318704">
    <property type="component" value="Chromosome"/>
</dbReference>
<feature type="region of interest" description="Disordered" evidence="1">
    <location>
        <begin position="555"/>
        <end position="579"/>
    </location>
</feature>
<evidence type="ECO:0000313" key="4">
    <source>
        <dbReference type="Proteomes" id="UP000318704"/>
    </source>
</evidence>
<feature type="transmembrane region" description="Helical" evidence="2">
    <location>
        <begin position="260"/>
        <end position="279"/>
    </location>
</feature>
<dbReference type="EMBL" id="CP037920">
    <property type="protein sequence ID" value="QDT96644.1"/>
    <property type="molecule type" value="Genomic_DNA"/>
</dbReference>
<feature type="transmembrane region" description="Helical" evidence="2">
    <location>
        <begin position="402"/>
        <end position="421"/>
    </location>
</feature>
<name>A0A517VUH2_9PLAN</name>
<reference evidence="3 4" key="1">
    <citation type="submission" date="2019-03" db="EMBL/GenBank/DDBJ databases">
        <title>Deep-cultivation of Planctomycetes and their phenomic and genomic characterization uncovers novel biology.</title>
        <authorList>
            <person name="Wiegand S."/>
            <person name="Jogler M."/>
            <person name="Boedeker C."/>
            <person name="Pinto D."/>
            <person name="Vollmers J."/>
            <person name="Rivas-Marin E."/>
            <person name="Kohn T."/>
            <person name="Peeters S.H."/>
            <person name="Heuer A."/>
            <person name="Rast P."/>
            <person name="Oberbeckmann S."/>
            <person name="Bunk B."/>
            <person name="Jeske O."/>
            <person name="Meyerdierks A."/>
            <person name="Storesund J.E."/>
            <person name="Kallscheuer N."/>
            <person name="Luecker S."/>
            <person name="Lage O.M."/>
            <person name="Pohl T."/>
            <person name="Merkel B.J."/>
            <person name="Hornburger P."/>
            <person name="Mueller R.-W."/>
            <person name="Bruemmer F."/>
            <person name="Labrenz M."/>
            <person name="Spormann A.M."/>
            <person name="Op den Camp H."/>
            <person name="Overmann J."/>
            <person name="Amann R."/>
            <person name="Jetten M.S.M."/>
            <person name="Mascher T."/>
            <person name="Medema M.H."/>
            <person name="Devos D.P."/>
            <person name="Kaster A.-K."/>
            <person name="Ovreas L."/>
            <person name="Rohde M."/>
            <person name="Galperin M.Y."/>
            <person name="Jogler C."/>
        </authorList>
    </citation>
    <scope>NUCLEOTIDE SEQUENCE [LARGE SCALE GENOMIC DNA]</scope>
    <source>
        <strain evidence="3 4">V144</strain>
    </source>
</reference>
<protein>
    <recommendedName>
        <fullName evidence="5">Glycosyltransferase RgtA/B/C/D-like domain-containing protein</fullName>
    </recommendedName>
</protein>